<proteinExistence type="predicted"/>
<dbReference type="EMBL" id="JAGKQM010000009">
    <property type="protein sequence ID" value="KAH0910413.1"/>
    <property type="molecule type" value="Genomic_DNA"/>
</dbReference>
<accession>A0ABQ8C0A8</accession>
<dbReference type="Proteomes" id="UP000824890">
    <property type="component" value="Unassembled WGS sequence"/>
</dbReference>
<evidence type="ECO:0000313" key="1">
    <source>
        <dbReference type="EMBL" id="KAH0910413.1"/>
    </source>
</evidence>
<gene>
    <name evidence="1" type="ORF">HID58_033734</name>
</gene>
<evidence type="ECO:0000313" key="2">
    <source>
        <dbReference type="Proteomes" id="UP000824890"/>
    </source>
</evidence>
<name>A0ABQ8C0A8_BRANA</name>
<sequence>MDKWCALGIINCKDPSTTAWIASLTGRPLNVHNSDSLQRLHFDPRSLHSKSLAESTKPSQNALSFSFASATVLKALFTAKIYANTLAQSALACRENLMDQNP</sequence>
<protein>
    <submittedName>
        <fullName evidence="1">Uncharacterized protein</fullName>
    </submittedName>
</protein>
<comment type="caution">
    <text evidence="1">The sequence shown here is derived from an EMBL/GenBank/DDBJ whole genome shotgun (WGS) entry which is preliminary data.</text>
</comment>
<keyword evidence="2" id="KW-1185">Reference proteome</keyword>
<reference evidence="1 2" key="1">
    <citation type="submission" date="2021-05" db="EMBL/GenBank/DDBJ databases">
        <title>Genome Assembly of Synthetic Allotetraploid Brassica napus Reveals Homoeologous Exchanges between Subgenomes.</title>
        <authorList>
            <person name="Davis J.T."/>
        </authorList>
    </citation>
    <scope>NUCLEOTIDE SEQUENCE [LARGE SCALE GENOMIC DNA]</scope>
    <source>
        <strain evidence="2">cv. Da-Ae</strain>
        <tissue evidence="1">Seedling</tissue>
    </source>
</reference>
<organism evidence="1 2">
    <name type="scientific">Brassica napus</name>
    <name type="common">Rape</name>
    <dbReference type="NCBI Taxonomy" id="3708"/>
    <lineage>
        <taxon>Eukaryota</taxon>
        <taxon>Viridiplantae</taxon>
        <taxon>Streptophyta</taxon>
        <taxon>Embryophyta</taxon>
        <taxon>Tracheophyta</taxon>
        <taxon>Spermatophyta</taxon>
        <taxon>Magnoliopsida</taxon>
        <taxon>eudicotyledons</taxon>
        <taxon>Gunneridae</taxon>
        <taxon>Pentapetalae</taxon>
        <taxon>rosids</taxon>
        <taxon>malvids</taxon>
        <taxon>Brassicales</taxon>
        <taxon>Brassicaceae</taxon>
        <taxon>Brassiceae</taxon>
        <taxon>Brassica</taxon>
    </lineage>
</organism>